<dbReference type="Gene3D" id="3.50.50.60">
    <property type="entry name" value="FAD/NAD(P)-binding domain"/>
    <property type="match status" value="1"/>
</dbReference>
<dbReference type="GO" id="GO:0016614">
    <property type="term" value="F:oxidoreductase activity, acting on CH-OH group of donors"/>
    <property type="evidence" value="ECO:0007669"/>
    <property type="project" value="InterPro"/>
</dbReference>
<keyword evidence="3" id="KW-0285">Flavoprotein</keyword>
<accession>A0AAV8VPE1</accession>
<feature type="domain" description="Glucose-methanol-choline oxidoreductase N-terminal" evidence="6">
    <location>
        <begin position="64"/>
        <end position="275"/>
    </location>
</feature>
<dbReference type="EMBL" id="JANEYG010000045">
    <property type="protein sequence ID" value="KAJ8916103.1"/>
    <property type="molecule type" value="Genomic_DNA"/>
</dbReference>
<dbReference type="SUPFAM" id="SSF54373">
    <property type="entry name" value="FAD-linked reductases, C-terminal domain"/>
    <property type="match status" value="1"/>
</dbReference>
<dbReference type="Gene3D" id="3.30.560.10">
    <property type="entry name" value="Glucose Oxidase, domain 3"/>
    <property type="match status" value="1"/>
</dbReference>
<name>A0AAV8VPE1_9CUCU</name>
<dbReference type="InterPro" id="IPR000172">
    <property type="entry name" value="GMC_OxRdtase_N"/>
</dbReference>
<comment type="caution">
    <text evidence="8">The sequence shown here is derived from an EMBL/GenBank/DDBJ whole genome shotgun (WGS) entry which is preliminary data.</text>
</comment>
<proteinExistence type="inferred from homology"/>
<dbReference type="InterPro" id="IPR012132">
    <property type="entry name" value="GMC_OxRdtase"/>
</dbReference>
<dbReference type="SUPFAM" id="SSF51905">
    <property type="entry name" value="FAD/NAD(P)-binding domain"/>
    <property type="match status" value="1"/>
</dbReference>
<organism evidence="8 9">
    <name type="scientific">Exocentrus adspersus</name>
    <dbReference type="NCBI Taxonomy" id="1586481"/>
    <lineage>
        <taxon>Eukaryota</taxon>
        <taxon>Metazoa</taxon>
        <taxon>Ecdysozoa</taxon>
        <taxon>Arthropoda</taxon>
        <taxon>Hexapoda</taxon>
        <taxon>Insecta</taxon>
        <taxon>Pterygota</taxon>
        <taxon>Neoptera</taxon>
        <taxon>Endopterygota</taxon>
        <taxon>Coleoptera</taxon>
        <taxon>Polyphaga</taxon>
        <taxon>Cucujiformia</taxon>
        <taxon>Chrysomeloidea</taxon>
        <taxon>Cerambycidae</taxon>
        <taxon>Lamiinae</taxon>
        <taxon>Acanthocinini</taxon>
        <taxon>Exocentrus</taxon>
    </lineage>
</organism>
<feature type="binding site" evidence="5">
    <location>
        <position position="210"/>
    </location>
    <ligand>
        <name>FAD</name>
        <dbReference type="ChEBI" id="CHEBI:57692"/>
    </ligand>
</feature>
<gene>
    <name evidence="8" type="ORF">NQ315_004469</name>
</gene>
<evidence type="ECO:0000313" key="9">
    <source>
        <dbReference type="Proteomes" id="UP001159042"/>
    </source>
</evidence>
<protein>
    <recommendedName>
        <fullName evidence="10">Glucose dehydrogenase</fullName>
    </recommendedName>
</protein>
<evidence type="ECO:0008006" key="10">
    <source>
        <dbReference type="Google" id="ProtNLM"/>
    </source>
</evidence>
<sequence length="557" mass="62569">MYPNALGCGSAGAVVARRLAEDKNLKILILEAGKHGNNLLDIPSIGLLLQKTPFDWQYATTPQASSCFALNNKSSQWPMGKIVGGTGMLNNMIYVRGHPEDFRHWFGSNENYNFTTQILPYFEKLESQNFNDDTRSSVYLSDLVYTSTIPEFILNAARELDSGVSENILNCMQGFGLPKVNIKGGARWTASHRLIQLDQSNIFLRTNRVVEKILFHGNFEAYGVQYSHLGKSYRVTASKGVVLSAGVIGPRTHLEEINIVTKIDLPVGENLQDHVTTGFDLILLNQTINYGMRHMLNPYSLFEYFWSGTGPWTTPGCEVLAFFNTENKLNAVPDLQFMVMPLGTNEDDGLHIRHLLGISDSAWNNYFSLLNRTKAMTILPILTHPKSRGTVRLKDADSKSMPVIDPKYLSRKEDVEILLKGIELIKNLVKTEHMQTFGAKFNTNIFPGCESFEFDSKAYWECYVRHLTITSYHPVGTCKMGHEQDPTSVVDYSFKVKGTNNLYVVDASVIPTITSGNINAAVLMLAEMASDTIKSTHFFNDNKKCNIKDYFIPNYIC</sequence>
<dbReference type="PANTHER" id="PTHR11552">
    <property type="entry name" value="GLUCOSE-METHANOL-CHOLINE GMC OXIDOREDUCTASE"/>
    <property type="match status" value="1"/>
</dbReference>
<dbReference type="AlphaFoldDB" id="A0AAV8VPE1"/>
<reference evidence="8 9" key="1">
    <citation type="journal article" date="2023" name="Insect Mol. Biol.">
        <title>Genome sequencing provides insights into the evolution of gene families encoding plant cell wall-degrading enzymes in longhorned beetles.</title>
        <authorList>
            <person name="Shin N.R."/>
            <person name="Okamura Y."/>
            <person name="Kirsch R."/>
            <person name="Pauchet Y."/>
        </authorList>
    </citation>
    <scope>NUCLEOTIDE SEQUENCE [LARGE SCALE GENOMIC DNA]</scope>
    <source>
        <strain evidence="8">EAD_L_NR</strain>
    </source>
</reference>
<keyword evidence="9" id="KW-1185">Reference proteome</keyword>
<dbReference type="InterPro" id="IPR036188">
    <property type="entry name" value="FAD/NAD-bd_sf"/>
</dbReference>
<dbReference type="GO" id="GO:0050660">
    <property type="term" value="F:flavin adenine dinucleotide binding"/>
    <property type="evidence" value="ECO:0007669"/>
    <property type="project" value="InterPro"/>
</dbReference>
<evidence type="ECO:0000256" key="3">
    <source>
        <dbReference type="ARBA" id="ARBA00022630"/>
    </source>
</evidence>
<evidence type="ECO:0000259" key="7">
    <source>
        <dbReference type="Pfam" id="PF05199"/>
    </source>
</evidence>
<dbReference type="PANTHER" id="PTHR11552:SF147">
    <property type="entry name" value="CHOLINE DEHYDROGENASE, MITOCHONDRIAL"/>
    <property type="match status" value="1"/>
</dbReference>
<dbReference type="InterPro" id="IPR007867">
    <property type="entry name" value="GMC_OxRtase_C"/>
</dbReference>
<evidence type="ECO:0000313" key="8">
    <source>
        <dbReference type="EMBL" id="KAJ8916103.1"/>
    </source>
</evidence>
<evidence type="ECO:0000256" key="1">
    <source>
        <dbReference type="ARBA" id="ARBA00001974"/>
    </source>
</evidence>
<feature type="domain" description="Glucose-methanol-choline oxidoreductase C-terminal" evidence="7">
    <location>
        <begin position="385"/>
        <end position="526"/>
    </location>
</feature>
<dbReference type="Pfam" id="PF00732">
    <property type="entry name" value="GMC_oxred_N"/>
    <property type="match status" value="1"/>
</dbReference>
<comment type="similarity">
    <text evidence="2">Belongs to the GMC oxidoreductase family.</text>
</comment>
<evidence type="ECO:0000259" key="6">
    <source>
        <dbReference type="Pfam" id="PF00732"/>
    </source>
</evidence>
<feature type="binding site" evidence="5">
    <location>
        <position position="86"/>
    </location>
    <ligand>
        <name>FAD</name>
        <dbReference type="ChEBI" id="CHEBI:57692"/>
    </ligand>
</feature>
<evidence type="ECO:0000256" key="5">
    <source>
        <dbReference type="PIRSR" id="PIRSR000137-2"/>
    </source>
</evidence>
<comment type="cofactor">
    <cofactor evidence="1 5">
        <name>FAD</name>
        <dbReference type="ChEBI" id="CHEBI:57692"/>
    </cofactor>
</comment>
<evidence type="ECO:0000256" key="4">
    <source>
        <dbReference type="ARBA" id="ARBA00022827"/>
    </source>
</evidence>
<keyword evidence="4 5" id="KW-0274">FAD</keyword>
<dbReference type="Pfam" id="PF05199">
    <property type="entry name" value="GMC_oxred_C"/>
    <property type="match status" value="1"/>
</dbReference>
<evidence type="ECO:0000256" key="2">
    <source>
        <dbReference type="ARBA" id="ARBA00010790"/>
    </source>
</evidence>
<dbReference type="PIRSF" id="PIRSF000137">
    <property type="entry name" value="Alcohol_oxidase"/>
    <property type="match status" value="1"/>
</dbReference>
<dbReference type="Proteomes" id="UP001159042">
    <property type="component" value="Unassembled WGS sequence"/>
</dbReference>